<dbReference type="PRINTS" id="PR00661">
    <property type="entry name" value="ERMFAMILY"/>
</dbReference>
<dbReference type="AlphaFoldDB" id="A0A671YBK3"/>
<dbReference type="PANTHER" id="PTHR23280">
    <property type="entry name" value="4.1 G PROTEIN"/>
    <property type="match status" value="1"/>
</dbReference>
<feature type="compositionally biased region" description="Basic and acidic residues" evidence="6">
    <location>
        <begin position="40"/>
        <end position="58"/>
    </location>
</feature>
<sequence length="971" mass="108464">MTTEVGSETEVKEKAEESAAQPDQSEKAEEETEEIANAEGEEKEKEKEKEKDGKEGKGISRYLPTWLKKQKSLSQTSPTKEVPATEEAVNKVTQDEEGPTPEVNGHAEEVEEKEAEKSEQVTEKEAESHSNASADTEPAKEEKVEESPKKSPEEAKETTEGEGAEEQKKEQEGEAEGVEEGEGEGQASIFQSPLRLVRKTKMKLVVCQVSLLDGTDFTCEVEKRAKGQYLFFKVCEHLNLLEKDYFGLTYTDSHEQKCWLDPTKEIKRQIRSNNWQFAFNVKFYPPDPSLLTEDITRYLLCLQLREDVASGRLPCSFVTHALLGSYTLQAEFGDYEPDQPRPLDYVSQRTFAPNQNKEMEEKILELHKSHRGMTPAQADTQFLENAKKLSMYGVDLHHAKDSEGVDIMLGVCANGLLVYKDRLRINRFAWPKILKISYKRNNFYIKIRPGETEQFESTVGFKLQNHRSAKRLWKVCVENHSFFRLNAPEPPPKARFLTLGSKFRYSGRTQAQTRVASSLIDRPAPNFERTSSKRISRSLDGAPMISITEAGRDTAENGRELHSDSKSIFMFPLSFSSSSSLSSIPPSLDSISEFDHGLSDISEDGDLISDAAPTHTLWTLPLITSSPFLYQQSADLEHLTQNPLASCPITSSQTCSSELLGLEEGCLAETRATAGRQNWWSWFSLRGVVKCASFILCFLSLLGKNGSRRLPTRLFSGLTQKLSFFTPTLSKFTSKTAGKLKIFNVRALKMIVSNMTTPRLRQILDNLALKWTHLMAFVTICLPSKCVSLVPAVLRQPTRLQLPSISSLTCPHFVSSFSSLPSLSSLPSYFFSLPPSSSLPHLSSLSCSNLSPSIHRYLLNPSPLFLPCLLVVFLLAVMLTASQSLVLALILATPLGLTLCYLENVVSSQRKLALLPVFVTETPSDQSEDQLSSGFNKQAPLLLTPTHTPPRVRHHAHTNATWTQEMCDPAA</sequence>
<dbReference type="PRINTS" id="PR00935">
    <property type="entry name" value="BAND41"/>
</dbReference>
<dbReference type="Pfam" id="PF09380">
    <property type="entry name" value="FERM_C"/>
    <property type="match status" value="1"/>
</dbReference>
<evidence type="ECO:0000256" key="1">
    <source>
        <dbReference type="ARBA" id="ARBA00004245"/>
    </source>
</evidence>
<keyword evidence="4" id="KW-0009">Actin-binding</keyword>
<dbReference type="PANTHER" id="PTHR23280:SF20">
    <property type="entry name" value="BAND 4.1-LIKE PROTEIN 3"/>
    <property type="match status" value="1"/>
</dbReference>
<dbReference type="InterPro" id="IPR019749">
    <property type="entry name" value="Band_41_domain"/>
</dbReference>
<dbReference type="SMART" id="SM01196">
    <property type="entry name" value="FERM_C"/>
    <property type="match status" value="1"/>
</dbReference>
<keyword evidence="5" id="KW-0206">Cytoskeleton</keyword>
<dbReference type="InterPro" id="IPR011993">
    <property type="entry name" value="PH-like_dom_sf"/>
</dbReference>
<evidence type="ECO:0000259" key="7">
    <source>
        <dbReference type="PROSITE" id="PS50057"/>
    </source>
</evidence>
<dbReference type="GO" id="GO:0031032">
    <property type="term" value="P:actomyosin structure organization"/>
    <property type="evidence" value="ECO:0007669"/>
    <property type="project" value="TreeGrafter"/>
</dbReference>
<dbReference type="CDD" id="cd14473">
    <property type="entry name" value="FERM_B-lobe"/>
    <property type="match status" value="1"/>
</dbReference>
<dbReference type="PROSITE" id="PS00660">
    <property type="entry name" value="FERM_1"/>
    <property type="match status" value="1"/>
</dbReference>
<evidence type="ECO:0000256" key="6">
    <source>
        <dbReference type="SAM" id="MobiDB-lite"/>
    </source>
</evidence>
<feature type="compositionally biased region" description="Basic and acidic residues" evidence="6">
    <location>
        <begin position="114"/>
        <end position="128"/>
    </location>
</feature>
<keyword evidence="3" id="KW-0597">Phosphoprotein</keyword>
<feature type="region of interest" description="Disordered" evidence="6">
    <location>
        <begin position="1"/>
        <end position="186"/>
    </location>
</feature>
<dbReference type="InterPro" id="IPR014847">
    <property type="entry name" value="FA"/>
</dbReference>
<dbReference type="InterPro" id="IPR018980">
    <property type="entry name" value="FERM_PH-like_C"/>
</dbReference>
<dbReference type="SUPFAM" id="SSF54236">
    <property type="entry name" value="Ubiquitin-like"/>
    <property type="match status" value="1"/>
</dbReference>
<dbReference type="SUPFAM" id="SSF50729">
    <property type="entry name" value="PH domain-like"/>
    <property type="match status" value="1"/>
</dbReference>
<dbReference type="GO" id="GO:0005886">
    <property type="term" value="C:plasma membrane"/>
    <property type="evidence" value="ECO:0007669"/>
    <property type="project" value="TreeGrafter"/>
</dbReference>
<keyword evidence="9" id="KW-1185">Reference proteome</keyword>
<dbReference type="FunFam" id="2.30.29.30:FF:000001">
    <property type="entry name" value="Erythrocyte membrane protein band 4.1"/>
    <property type="match status" value="1"/>
</dbReference>
<dbReference type="GeneTree" id="ENSGT00940000155617"/>
<evidence type="ECO:0000313" key="8">
    <source>
        <dbReference type="Ensembl" id="ENSSAUP00010058537.1"/>
    </source>
</evidence>
<dbReference type="PROSITE" id="PS00661">
    <property type="entry name" value="FERM_2"/>
    <property type="match status" value="1"/>
</dbReference>
<dbReference type="FunFam" id="3.10.20.90:FF:000002">
    <property type="entry name" value="Erythrocyte protein band 4.1-like 3"/>
    <property type="match status" value="1"/>
</dbReference>
<dbReference type="InterPro" id="IPR014352">
    <property type="entry name" value="FERM/acyl-CoA-bd_prot_sf"/>
</dbReference>
<evidence type="ECO:0000313" key="9">
    <source>
        <dbReference type="Proteomes" id="UP000472265"/>
    </source>
</evidence>
<dbReference type="GO" id="GO:0005856">
    <property type="term" value="C:cytoskeleton"/>
    <property type="evidence" value="ECO:0007669"/>
    <property type="project" value="UniProtKB-SubCell"/>
</dbReference>
<feature type="compositionally biased region" description="Acidic residues" evidence="6">
    <location>
        <begin position="173"/>
        <end position="183"/>
    </location>
</feature>
<organism evidence="8 9">
    <name type="scientific">Sparus aurata</name>
    <name type="common">Gilthead sea bream</name>
    <dbReference type="NCBI Taxonomy" id="8175"/>
    <lineage>
        <taxon>Eukaryota</taxon>
        <taxon>Metazoa</taxon>
        <taxon>Chordata</taxon>
        <taxon>Craniata</taxon>
        <taxon>Vertebrata</taxon>
        <taxon>Euteleostomi</taxon>
        <taxon>Actinopterygii</taxon>
        <taxon>Neopterygii</taxon>
        <taxon>Teleostei</taxon>
        <taxon>Neoteleostei</taxon>
        <taxon>Acanthomorphata</taxon>
        <taxon>Eupercaria</taxon>
        <taxon>Spariformes</taxon>
        <taxon>Sparidae</taxon>
        <taxon>Sparus</taxon>
    </lineage>
</organism>
<dbReference type="InterPro" id="IPR000798">
    <property type="entry name" value="Ez/rad/moesin-like"/>
</dbReference>
<dbReference type="FunFam" id="1.20.80.10:FF:000001">
    <property type="entry name" value="Erythrocyte membrane protein band 4.1"/>
    <property type="match status" value="1"/>
</dbReference>
<dbReference type="InterPro" id="IPR019748">
    <property type="entry name" value="FERM_central"/>
</dbReference>
<evidence type="ECO:0000256" key="3">
    <source>
        <dbReference type="ARBA" id="ARBA00022553"/>
    </source>
</evidence>
<evidence type="ECO:0000256" key="4">
    <source>
        <dbReference type="ARBA" id="ARBA00023203"/>
    </source>
</evidence>
<keyword evidence="2" id="KW-0963">Cytoplasm</keyword>
<dbReference type="CDD" id="cd17106">
    <property type="entry name" value="FERM_F1_EPB41L"/>
    <property type="match status" value="1"/>
</dbReference>
<dbReference type="Gene3D" id="3.10.20.90">
    <property type="entry name" value="Phosphatidylinositol 3-kinase Catalytic Subunit, Chain A, domain 1"/>
    <property type="match status" value="1"/>
</dbReference>
<evidence type="ECO:0000256" key="2">
    <source>
        <dbReference type="ARBA" id="ARBA00022490"/>
    </source>
</evidence>
<dbReference type="Pfam" id="PF09379">
    <property type="entry name" value="FERM_N"/>
    <property type="match status" value="1"/>
</dbReference>
<feature type="domain" description="FERM" evidence="7">
    <location>
        <begin position="205"/>
        <end position="487"/>
    </location>
</feature>
<dbReference type="InterPro" id="IPR018979">
    <property type="entry name" value="FERM_N"/>
</dbReference>
<dbReference type="Ensembl" id="ENSSAUT00010061437.1">
    <property type="protein sequence ID" value="ENSSAUP00010058537.1"/>
    <property type="gene ID" value="ENSSAUG00010020868.1"/>
</dbReference>
<dbReference type="InterPro" id="IPR019747">
    <property type="entry name" value="FERM_CS"/>
</dbReference>
<dbReference type="InterPro" id="IPR000299">
    <property type="entry name" value="FERM_domain"/>
</dbReference>
<dbReference type="SUPFAM" id="SSF47031">
    <property type="entry name" value="Second domain of FERM"/>
    <property type="match status" value="1"/>
</dbReference>
<dbReference type="InterPro" id="IPR035963">
    <property type="entry name" value="FERM_2"/>
</dbReference>
<comment type="subcellular location">
    <subcellularLocation>
        <location evidence="1">Cytoplasm</location>
        <location evidence="1">Cytoskeleton</location>
    </subcellularLocation>
</comment>
<dbReference type="Pfam" id="PF08736">
    <property type="entry name" value="FA"/>
    <property type="match status" value="1"/>
</dbReference>
<dbReference type="InterPro" id="IPR029071">
    <property type="entry name" value="Ubiquitin-like_domsf"/>
</dbReference>
<dbReference type="Gene3D" id="1.20.80.10">
    <property type="match status" value="1"/>
</dbReference>
<protein>
    <submittedName>
        <fullName evidence="8">Erythrocyte membrane protein band 4.1 like 2</fullName>
    </submittedName>
</protein>
<dbReference type="GO" id="GO:0003779">
    <property type="term" value="F:actin binding"/>
    <property type="evidence" value="ECO:0007669"/>
    <property type="project" value="UniProtKB-KW"/>
</dbReference>
<dbReference type="PROSITE" id="PS50057">
    <property type="entry name" value="FERM_3"/>
    <property type="match status" value="1"/>
</dbReference>
<gene>
    <name evidence="8" type="primary">EPB41L2</name>
    <name evidence="8" type="synonym">epb41l2</name>
</gene>
<dbReference type="Proteomes" id="UP000472265">
    <property type="component" value="Chromosome 22"/>
</dbReference>
<feature type="compositionally biased region" description="Acidic residues" evidence="6">
    <location>
        <begin position="28"/>
        <end position="39"/>
    </location>
</feature>
<reference evidence="8" key="1">
    <citation type="submission" date="2021-04" db="EMBL/GenBank/DDBJ databases">
        <authorList>
            <consortium name="Wellcome Sanger Institute Data Sharing"/>
        </authorList>
    </citation>
    <scope>NUCLEOTIDE SEQUENCE [LARGE SCALE GENOMIC DNA]</scope>
</reference>
<dbReference type="Pfam" id="PF00373">
    <property type="entry name" value="FERM_M"/>
    <property type="match status" value="1"/>
</dbReference>
<accession>A0A671YBK3</accession>
<name>A0A671YBK3_SPAAU</name>
<reference evidence="8" key="3">
    <citation type="submission" date="2025-09" db="UniProtKB">
        <authorList>
            <consortium name="Ensembl"/>
        </authorList>
    </citation>
    <scope>IDENTIFICATION</scope>
</reference>
<evidence type="ECO:0000256" key="5">
    <source>
        <dbReference type="ARBA" id="ARBA00023212"/>
    </source>
</evidence>
<dbReference type="CDD" id="cd13184">
    <property type="entry name" value="FERM_C_4_1_family"/>
    <property type="match status" value="1"/>
</dbReference>
<dbReference type="SMART" id="SM01195">
    <property type="entry name" value="FA"/>
    <property type="match status" value="1"/>
</dbReference>
<dbReference type="SMART" id="SM00295">
    <property type="entry name" value="B41"/>
    <property type="match status" value="1"/>
</dbReference>
<reference evidence="8" key="2">
    <citation type="submission" date="2025-08" db="UniProtKB">
        <authorList>
            <consortium name="Ensembl"/>
        </authorList>
    </citation>
    <scope>IDENTIFICATION</scope>
</reference>
<proteinExistence type="predicted"/>
<feature type="compositionally biased region" description="Basic and acidic residues" evidence="6">
    <location>
        <begin position="137"/>
        <end position="172"/>
    </location>
</feature>
<dbReference type="Gene3D" id="2.30.29.30">
    <property type="entry name" value="Pleckstrin-homology domain (PH domain)/Phosphotyrosine-binding domain (PTB)"/>
    <property type="match status" value="1"/>
</dbReference>